<dbReference type="AlphaFoldDB" id="A0A0B7AUY6"/>
<sequence>GSENGGALIVLSDMKHKKLKLATERFSSNYKAEAIMSEESVKENIVFLTDTLSVITALKN</sequence>
<protein>
    <submittedName>
        <fullName evidence="1">Uncharacterized protein</fullName>
    </submittedName>
</protein>
<evidence type="ECO:0000313" key="1">
    <source>
        <dbReference type="EMBL" id="CEK84407.1"/>
    </source>
</evidence>
<name>A0A0B7AUY6_9EUPU</name>
<dbReference type="EMBL" id="HACG01037542">
    <property type="protein sequence ID" value="CEK84407.1"/>
    <property type="molecule type" value="Transcribed_RNA"/>
</dbReference>
<proteinExistence type="predicted"/>
<reference evidence="1" key="1">
    <citation type="submission" date="2014-12" db="EMBL/GenBank/DDBJ databases">
        <title>Insight into the proteome of Arion vulgaris.</title>
        <authorList>
            <person name="Aradska J."/>
            <person name="Bulat T."/>
            <person name="Smidak R."/>
            <person name="Sarate P."/>
            <person name="Gangsoo J."/>
            <person name="Sialana F."/>
            <person name="Bilban M."/>
            <person name="Lubec G."/>
        </authorList>
    </citation>
    <scope>NUCLEOTIDE SEQUENCE</scope>
    <source>
        <tissue evidence="1">Skin</tissue>
    </source>
</reference>
<organism evidence="1">
    <name type="scientific">Arion vulgaris</name>
    <dbReference type="NCBI Taxonomy" id="1028688"/>
    <lineage>
        <taxon>Eukaryota</taxon>
        <taxon>Metazoa</taxon>
        <taxon>Spiralia</taxon>
        <taxon>Lophotrochozoa</taxon>
        <taxon>Mollusca</taxon>
        <taxon>Gastropoda</taxon>
        <taxon>Heterobranchia</taxon>
        <taxon>Euthyneura</taxon>
        <taxon>Panpulmonata</taxon>
        <taxon>Eupulmonata</taxon>
        <taxon>Stylommatophora</taxon>
        <taxon>Helicina</taxon>
        <taxon>Arionoidea</taxon>
        <taxon>Arionidae</taxon>
        <taxon>Arion</taxon>
    </lineage>
</organism>
<accession>A0A0B7AUY6</accession>
<gene>
    <name evidence="1" type="primary">ORF142549</name>
</gene>
<feature type="non-terminal residue" evidence="1">
    <location>
        <position position="1"/>
    </location>
</feature>